<protein>
    <submittedName>
        <fullName evidence="2">Uncharacterized protein</fullName>
    </submittedName>
</protein>
<gene>
    <name evidence="2" type="ORF">Prum_083070</name>
</gene>
<sequence>MPPEHRHVQQHEAGGDDEQRDRDEVGDPGIHEPCPTGSSAYVAVLTPFCRISANPRPAPSVPSVASSGGTFRYATTRPLIVPMSSPASSAPASATSMYQPLVWSAATSAAVVPSPVLMSCSACTANTSPSTMPLGMDRSTPAVITTNVVPTLTTVRMATFCASCTKLLRWVNVSGAMMENAAMISNRTPKVTIVGLRTSAQTKETRGVTGSCVSGSVGLVCAVISPPRSRTRRKSPR</sequence>
<evidence type="ECO:0000313" key="3">
    <source>
        <dbReference type="Proteomes" id="UP000482960"/>
    </source>
</evidence>
<proteinExistence type="predicted"/>
<dbReference type="EMBL" id="BLPG01000001">
    <property type="protein sequence ID" value="GFJ94665.1"/>
    <property type="molecule type" value="Genomic_DNA"/>
</dbReference>
<feature type="region of interest" description="Disordered" evidence="1">
    <location>
        <begin position="1"/>
        <end position="36"/>
    </location>
</feature>
<keyword evidence="3" id="KW-1185">Reference proteome</keyword>
<organism evidence="2 3">
    <name type="scientific">Phytohabitans rumicis</name>
    <dbReference type="NCBI Taxonomy" id="1076125"/>
    <lineage>
        <taxon>Bacteria</taxon>
        <taxon>Bacillati</taxon>
        <taxon>Actinomycetota</taxon>
        <taxon>Actinomycetes</taxon>
        <taxon>Micromonosporales</taxon>
        <taxon>Micromonosporaceae</taxon>
    </lineage>
</organism>
<comment type="caution">
    <text evidence="2">The sequence shown here is derived from an EMBL/GenBank/DDBJ whole genome shotgun (WGS) entry which is preliminary data.</text>
</comment>
<evidence type="ECO:0000256" key="1">
    <source>
        <dbReference type="SAM" id="MobiDB-lite"/>
    </source>
</evidence>
<feature type="compositionally biased region" description="Basic and acidic residues" evidence="1">
    <location>
        <begin position="1"/>
        <end position="25"/>
    </location>
</feature>
<dbReference type="Proteomes" id="UP000482960">
    <property type="component" value="Unassembled WGS sequence"/>
</dbReference>
<evidence type="ECO:0000313" key="2">
    <source>
        <dbReference type="EMBL" id="GFJ94665.1"/>
    </source>
</evidence>
<name>A0A6V8LPP0_9ACTN</name>
<accession>A0A6V8LPP0</accession>
<dbReference type="AlphaFoldDB" id="A0A6V8LPP0"/>
<reference evidence="2 3" key="2">
    <citation type="submission" date="2020-03" db="EMBL/GenBank/DDBJ databases">
        <authorList>
            <person name="Ichikawa N."/>
            <person name="Kimura A."/>
            <person name="Kitahashi Y."/>
            <person name="Uohara A."/>
        </authorList>
    </citation>
    <scope>NUCLEOTIDE SEQUENCE [LARGE SCALE GENOMIC DNA]</scope>
    <source>
        <strain evidence="2 3">NBRC 108638</strain>
    </source>
</reference>
<reference evidence="2 3" key="1">
    <citation type="submission" date="2020-03" db="EMBL/GenBank/DDBJ databases">
        <title>Whole genome shotgun sequence of Phytohabitans rumicis NBRC 108638.</title>
        <authorList>
            <person name="Komaki H."/>
            <person name="Tamura T."/>
        </authorList>
    </citation>
    <scope>NUCLEOTIDE SEQUENCE [LARGE SCALE GENOMIC DNA]</scope>
    <source>
        <strain evidence="2 3">NBRC 108638</strain>
    </source>
</reference>